<gene>
    <name evidence="1" type="ORF">AVDCRST_MAG50-2789</name>
</gene>
<sequence>MDNDFDLPPVRGLRLRSVLVLAMLEHGRPMQVPELAAAVRRAGFAISGRPSKTIADALRWEVRRGRVVRVERGVYRAGYVAGVTRHRMRARVAALPHGRSAVAAGGRVAA</sequence>
<evidence type="ECO:0008006" key="2">
    <source>
        <dbReference type="Google" id="ProtNLM"/>
    </source>
</evidence>
<dbReference type="EMBL" id="CADCTF010000130">
    <property type="protein sequence ID" value="CAA9261586.1"/>
    <property type="molecule type" value="Genomic_DNA"/>
</dbReference>
<accession>A0A6J4ITK8</accession>
<organism evidence="1">
    <name type="scientific">uncultured Acidimicrobiales bacterium</name>
    <dbReference type="NCBI Taxonomy" id="310071"/>
    <lineage>
        <taxon>Bacteria</taxon>
        <taxon>Bacillati</taxon>
        <taxon>Actinomycetota</taxon>
        <taxon>Acidimicrobiia</taxon>
        <taxon>Acidimicrobiales</taxon>
        <taxon>environmental samples</taxon>
    </lineage>
</organism>
<dbReference type="AlphaFoldDB" id="A0A6J4ITK8"/>
<protein>
    <recommendedName>
        <fullName evidence="2">HTH HARE-type domain-containing protein</fullName>
    </recommendedName>
</protein>
<dbReference type="PROSITE" id="PS50890">
    <property type="entry name" value="PUA"/>
    <property type="match status" value="1"/>
</dbReference>
<reference evidence="1" key="1">
    <citation type="submission" date="2020-02" db="EMBL/GenBank/DDBJ databases">
        <authorList>
            <person name="Meier V. D."/>
        </authorList>
    </citation>
    <scope>NUCLEOTIDE SEQUENCE</scope>
    <source>
        <strain evidence="1">AVDCRST_MAG50</strain>
    </source>
</reference>
<evidence type="ECO:0000313" key="1">
    <source>
        <dbReference type="EMBL" id="CAA9261586.1"/>
    </source>
</evidence>
<name>A0A6J4ITK8_9ACTN</name>
<proteinExistence type="predicted"/>